<dbReference type="InterPro" id="IPR009057">
    <property type="entry name" value="Homeodomain-like_sf"/>
</dbReference>
<dbReference type="Gene3D" id="1.10.10.60">
    <property type="entry name" value="Homeodomain-like"/>
    <property type="match status" value="1"/>
</dbReference>
<feature type="domain" description="HTH araC/xylS-type" evidence="5">
    <location>
        <begin position="220"/>
        <end position="321"/>
    </location>
</feature>
<dbReference type="SUPFAM" id="SSF46689">
    <property type="entry name" value="Homeodomain-like"/>
    <property type="match status" value="1"/>
</dbReference>
<reference evidence="6 7" key="1">
    <citation type="submission" date="2018-11" db="EMBL/GenBank/DDBJ databases">
        <title>Microbial catabolism of amino acid.</title>
        <authorList>
            <person name="Hibi M."/>
            <person name="Ogawa J."/>
        </authorList>
    </citation>
    <scope>NUCLEOTIDE SEQUENCE [LARGE SCALE GENOMIC DNA]</scope>
    <source>
        <strain evidence="6 7">C31-06</strain>
    </source>
</reference>
<feature type="region of interest" description="Disordered" evidence="4">
    <location>
        <begin position="320"/>
        <end position="340"/>
    </location>
</feature>
<dbReference type="Pfam" id="PF12833">
    <property type="entry name" value="HTH_18"/>
    <property type="match status" value="1"/>
</dbReference>
<name>A0A402CMF0_RHOWR</name>
<dbReference type="RefSeq" id="WP_124396233.1">
    <property type="nucleotide sequence ID" value="NZ_BHYM01000101.1"/>
</dbReference>
<dbReference type="Pfam" id="PF14525">
    <property type="entry name" value="AraC_binding_2"/>
    <property type="match status" value="1"/>
</dbReference>
<dbReference type="AlphaFoldDB" id="A0A402CMF0"/>
<dbReference type="PRINTS" id="PR00032">
    <property type="entry name" value="HTHARAC"/>
</dbReference>
<protein>
    <submittedName>
        <fullName evidence="6">Transcriptional regulator, AraC family</fullName>
    </submittedName>
</protein>
<dbReference type="PROSITE" id="PS01124">
    <property type="entry name" value="HTH_ARAC_FAMILY_2"/>
    <property type="match status" value="1"/>
</dbReference>
<dbReference type="Proteomes" id="UP000287519">
    <property type="component" value="Unassembled WGS sequence"/>
</dbReference>
<evidence type="ECO:0000313" key="7">
    <source>
        <dbReference type="Proteomes" id="UP000287519"/>
    </source>
</evidence>
<evidence type="ECO:0000256" key="1">
    <source>
        <dbReference type="ARBA" id="ARBA00023015"/>
    </source>
</evidence>
<keyword evidence="2" id="KW-0238">DNA-binding</keyword>
<dbReference type="PANTHER" id="PTHR46796:SF6">
    <property type="entry name" value="ARAC SUBFAMILY"/>
    <property type="match status" value="1"/>
</dbReference>
<dbReference type="InterPro" id="IPR018060">
    <property type="entry name" value="HTH_AraC"/>
</dbReference>
<dbReference type="GO" id="GO:0003700">
    <property type="term" value="F:DNA-binding transcription factor activity"/>
    <property type="evidence" value="ECO:0007669"/>
    <property type="project" value="InterPro"/>
</dbReference>
<dbReference type="EMBL" id="BHYM01000101">
    <property type="protein sequence ID" value="GCE44678.1"/>
    <property type="molecule type" value="Genomic_DNA"/>
</dbReference>
<gene>
    <name evidence="6" type="ORF">Rhow_000269</name>
</gene>
<keyword evidence="7" id="KW-1185">Reference proteome</keyword>
<evidence type="ECO:0000313" key="6">
    <source>
        <dbReference type="EMBL" id="GCE44678.1"/>
    </source>
</evidence>
<accession>A0A402CMF0</accession>
<feature type="compositionally biased region" description="Pro residues" evidence="4">
    <location>
        <begin position="327"/>
        <end position="340"/>
    </location>
</feature>
<dbReference type="SMART" id="SM00342">
    <property type="entry name" value="HTH_ARAC"/>
    <property type="match status" value="1"/>
</dbReference>
<evidence type="ECO:0000256" key="2">
    <source>
        <dbReference type="ARBA" id="ARBA00023125"/>
    </source>
</evidence>
<evidence type="ECO:0000259" key="5">
    <source>
        <dbReference type="PROSITE" id="PS01124"/>
    </source>
</evidence>
<proteinExistence type="predicted"/>
<keyword evidence="3" id="KW-0804">Transcription</keyword>
<dbReference type="OrthoDB" id="9799345at2"/>
<evidence type="ECO:0000256" key="4">
    <source>
        <dbReference type="SAM" id="MobiDB-lite"/>
    </source>
</evidence>
<keyword evidence="1" id="KW-0805">Transcription regulation</keyword>
<dbReference type="InterPro" id="IPR020449">
    <property type="entry name" value="Tscrpt_reg_AraC-type_HTH"/>
</dbReference>
<sequence length="340" mass="37637">MGLDPHAAAVGEGPLLFNGPSAFEQWQRAVSEAFVPLDAADLGARGGDFHGSLHCATLGSSMRLSEVSGVRVRVRRTADTIRRADPGMVKVGVQLRGSGILRQGEQEARLTPGDFTVYDTRMPYELRFGGDFSMFIVMLPRDSLRITAGVLAAVSGRRIRGRDGVGALVSPFLIRLRHNLQQETLPTAPMFEDAVADLLSAAFDETAPRLHERSGPTLLASAKAFIDDNLSDSELNTAMVAAHHHISTRYLQKLFETDGHTVASWIRTRRLDKCRRDIIDPRLREENIREIRTRYGFLDTAHFSRLFKDTFGHSPRAFREEAFTAPPGIPDAAPPTRRPL</sequence>
<dbReference type="InterPro" id="IPR050204">
    <property type="entry name" value="AraC_XylS_family_regulators"/>
</dbReference>
<dbReference type="GO" id="GO:0043565">
    <property type="term" value="F:sequence-specific DNA binding"/>
    <property type="evidence" value="ECO:0007669"/>
    <property type="project" value="InterPro"/>
</dbReference>
<dbReference type="PANTHER" id="PTHR46796">
    <property type="entry name" value="HTH-TYPE TRANSCRIPTIONAL ACTIVATOR RHAS-RELATED"/>
    <property type="match status" value="1"/>
</dbReference>
<evidence type="ECO:0000256" key="3">
    <source>
        <dbReference type="ARBA" id="ARBA00023163"/>
    </source>
</evidence>
<dbReference type="InterPro" id="IPR035418">
    <property type="entry name" value="AraC-bd_2"/>
</dbReference>
<organism evidence="6 7">
    <name type="scientific">Rhodococcus wratislaviensis</name>
    <name type="common">Tsukamurella wratislaviensis</name>
    <dbReference type="NCBI Taxonomy" id="44752"/>
    <lineage>
        <taxon>Bacteria</taxon>
        <taxon>Bacillati</taxon>
        <taxon>Actinomycetota</taxon>
        <taxon>Actinomycetes</taxon>
        <taxon>Mycobacteriales</taxon>
        <taxon>Nocardiaceae</taxon>
        <taxon>Rhodococcus</taxon>
    </lineage>
</organism>
<comment type="caution">
    <text evidence="6">The sequence shown here is derived from an EMBL/GenBank/DDBJ whole genome shotgun (WGS) entry which is preliminary data.</text>
</comment>